<feature type="compositionally biased region" description="Polar residues" evidence="4">
    <location>
        <begin position="11"/>
        <end position="23"/>
    </location>
</feature>
<feature type="repeat" description="WD" evidence="3">
    <location>
        <begin position="563"/>
        <end position="588"/>
    </location>
</feature>
<keyword evidence="2" id="KW-0106">Calcium</keyword>
<keyword evidence="1" id="KW-0677">Repeat</keyword>
<dbReference type="EMBL" id="CAJNOQ010000232">
    <property type="protein sequence ID" value="CAF0775503.1"/>
    <property type="molecule type" value="Genomic_DNA"/>
</dbReference>
<evidence type="ECO:0000313" key="8">
    <source>
        <dbReference type="Proteomes" id="UP000663829"/>
    </source>
</evidence>
<dbReference type="EMBL" id="CAJOBC010000232">
    <property type="protein sequence ID" value="CAF3558027.1"/>
    <property type="molecule type" value="Genomic_DNA"/>
</dbReference>
<dbReference type="InterPro" id="IPR002048">
    <property type="entry name" value="EF_hand_dom"/>
</dbReference>
<dbReference type="InterPro" id="IPR015943">
    <property type="entry name" value="WD40/YVTN_repeat-like_dom_sf"/>
</dbReference>
<dbReference type="InterPro" id="IPR001680">
    <property type="entry name" value="WD40_rpt"/>
</dbReference>
<dbReference type="PANTHER" id="PTHR44324">
    <property type="entry name" value="WD40 REPEAT DOMAIN 95"/>
    <property type="match status" value="1"/>
</dbReference>
<dbReference type="Gene3D" id="2.130.10.10">
    <property type="entry name" value="YVTN repeat-like/Quinoprotein amine dehydrogenase"/>
    <property type="match status" value="1"/>
</dbReference>
<dbReference type="PROSITE" id="PS00018">
    <property type="entry name" value="EF_HAND_1"/>
    <property type="match status" value="1"/>
</dbReference>
<evidence type="ECO:0000313" key="6">
    <source>
        <dbReference type="EMBL" id="CAF0775503.1"/>
    </source>
</evidence>
<dbReference type="OrthoDB" id="75172at2759"/>
<dbReference type="Pfam" id="PF00400">
    <property type="entry name" value="WD40"/>
    <property type="match status" value="1"/>
</dbReference>
<dbReference type="InterPro" id="IPR011992">
    <property type="entry name" value="EF-hand-dom_pair"/>
</dbReference>
<comment type="caution">
    <text evidence="6">The sequence shown here is derived from an EMBL/GenBank/DDBJ whole genome shotgun (WGS) entry which is preliminary data.</text>
</comment>
<dbReference type="AlphaFoldDB" id="A0A813QZX3"/>
<dbReference type="Proteomes" id="UP000681722">
    <property type="component" value="Unassembled WGS sequence"/>
</dbReference>
<evidence type="ECO:0000256" key="3">
    <source>
        <dbReference type="PROSITE-ProRule" id="PRU00221"/>
    </source>
</evidence>
<keyword evidence="3" id="KW-0853">WD repeat</keyword>
<dbReference type="Proteomes" id="UP000663829">
    <property type="component" value="Unassembled WGS sequence"/>
</dbReference>
<evidence type="ECO:0000313" key="7">
    <source>
        <dbReference type="EMBL" id="CAF3558027.1"/>
    </source>
</evidence>
<dbReference type="SUPFAM" id="SSF47473">
    <property type="entry name" value="EF-hand"/>
    <property type="match status" value="1"/>
</dbReference>
<dbReference type="InterPro" id="IPR036322">
    <property type="entry name" value="WD40_repeat_dom_sf"/>
</dbReference>
<dbReference type="InterPro" id="IPR051242">
    <property type="entry name" value="WD-EF-hand_domain"/>
</dbReference>
<evidence type="ECO:0000256" key="1">
    <source>
        <dbReference type="ARBA" id="ARBA00022737"/>
    </source>
</evidence>
<feature type="region of interest" description="Disordered" evidence="4">
    <location>
        <begin position="1"/>
        <end position="23"/>
    </location>
</feature>
<evidence type="ECO:0000256" key="2">
    <source>
        <dbReference type="ARBA" id="ARBA00022837"/>
    </source>
</evidence>
<dbReference type="Pfam" id="PF13499">
    <property type="entry name" value="EF-hand_7"/>
    <property type="match status" value="1"/>
</dbReference>
<dbReference type="SMART" id="SM00320">
    <property type="entry name" value="WD40"/>
    <property type="match status" value="4"/>
</dbReference>
<protein>
    <recommendedName>
        <fullName evidence="5">EF-hand domain-containing protein</fullName>
    </recommendedName>
</protein>
<dbReference type="GO" id="GO:0005509">
    <property type="term" value="F:calcium ion binding"/>
    <property type="evidence" value="ECO:0007669"/>
    <property type="project" value="InterPro"/>
</dbReference>
<proteinExistence type="predicted"/>
<accession>A0A813QZX3</accession>
<feature type="domain" description="EF-hand" evidence="5">
    <location>
        <begin position="194"/>
        <end position="229"/>
    </location>
</feature>
<name>A0A813QZX3_9BILA</name>
<evidence type="ECO:0000256" key="4">
    <source>
        <dbReference type="SAM" id="MobiDB-lite"/>
    </source>
</evidence>
<organism evidence="6 8">
    <name type="scientific">Didymodactylos carnosus</name>
    <dbReference type="NCBI Taxonomy" id="1234261"/>
    <lineage>
        <taxon>Eukaryota</taxon>
        <taxon>Metazoa</taxon>
        <taxon>Spiralia</taxon>
        <taxon>Gnathifera</taxon>
        <taxon>Rotifera</taxon>
        <taxon>Eurotatoria</taxon>
        <taxon>Bdelloidea</taxon>
        <taxon>Philodinida</taxon>
        <taxon>Philodinidae</taxon>
        <taxon>Didymodactylos</taxon>
    </lineage>
</organism>
<sequence length="634" mass="72380">MDKSKVEWIQRPSSAQPNLQSHPCYQSSLLDDNRAPGTVDEWKKSRILGGTKYVGLQNINRNADDYDQNLETKAYFQSFKHLRRLTVANATNIQQSDVILLKRAKSYALVGLKGELKSSPEYSTGRRSQLNKSEELLDDSDKKILEIEERLSISALETIKQAFQVESDELDSSGQMTLDEFKSVVKSCLRSRKGVDEQIEVLFHKIDYNAEGVISWDEFCTFLQLNFDEKANSVKREKEISFVLPAKIEKTPHRFPVSNQTAGIDQTLTARERLEKRKDQQTRSQPKWITDCLIIPEFSKVVISTGDRELQFWDQTSCLSGSRDAKSNDLQCTQISSLESVPIKIHYGTVSDELTLIYGDTDGCVNILIFAAARETFRLLTTAEKKKGIATVAFEKFLDNYRCDYIRWQVHKEWIEHICFDSRLNQIISCSNDQYTAVVIGCIRASTSSEIQLRENKGTSSTIGFNATSKSSLRSKSADLKRLRRRSRANVTITESESADEDNQQLHQKKRDSTTSFYTQWTQDSSTKQQQQSKSKLSSKQLLNHVQFRCDSDQTVFKVYKGVKTFDISVEKNVLVTGGMDRVLRIWNPYVPARPIARLRGHTAPIFYIKIAEDDNRVFSLSTDKSVLVSNEYV</sequence>
<keyword evidence="8" id="KW-1185">Reference proteome</keyword>
<dbReference type="PROSITE" id="PS50082">
    <property type="entry name" value="WD_REPEATS_2"/>
    <property type="match status" value="1"/>
</dbReference>
<dbReference type="PROSITE" id="PS50222">
    <property type="entry name" value="EF_HAND_2"/>
    <property type="match status" value="1"/>
</dbReference>
<dbReference type="SUPFAM" id="SSF50978">
    <property type="entry name" value="WD40 repeat-like"/>
    <property type="match status" value="1"/>
</dbReference>
<evidence type="ECO:0000259" key="5">
    <source>
        <dbReference type="PROSITE" id="PS50222"/>
    </source>
</evidence>
<gene>
    <name evidence="6" type="ORF">GPM918_LOCUS2168</name>
    <name evidence="7" type="ORF">SRO942_LOCUS2168</name>
</gene>
<dbReference type="CDD" id="cd00051">
    <property type="entry name" value="EFh"/>
    <property type="match status" value="1"/>
</dbReference>
<dbReference type="PANTHER" id="PTHR44324:SF4">
    <property type="entry name" value="WD40 REPEAT DOMAIN 95"/>
    <property type="match status" value="1"/>
</dbReference>
<feature type="region of interest" description="Disordered" evidence="4">
    <location>
        <begin position="490"/>
        <end position="513"/>
    </location>
</feature>
<dbReference type="InterPro" id="IPR018247">
    <property type="entry name" value="EF_Hand_1_Ca_BS"/>
</dbReference>
<reference evidence="6" key="1">
    <citation type="submission" date="2021-02" db="EMBL/GenBank/DDBJ databases">
        <authorList>
            <person name="Nowell W R."/>
        </authorList>
    </citation>
    <scope>NUCLEOTIDE SEQUENCE</scope>
</reference>
<dbReference type="Gene3D" id="1.10.238.10">
    <property type="entry name" value="EF-hand"/>
    <property type="match status" value="1"/>
</dbReference>